<dbReference type="Proteomes" id="UP001156682">
    <property type="component" value="Unassembled WGS sequence"/>
</dbReference>
<dbReference type="SUPFAM" id="SSF53474">
    <property type="entry name" value="alpha/beta-Hydrolases"/>
    <property type="match status" value="1"/>
</dbReference>
<dbReference type="EMBL" id="BSOR01000005">
    <property type="protein sequence ID" value="GLR62791.1"/>
    <property type="molecule type" value="Genomic_DNA"/>
</dbReference>
<dbReference type="Gene3D" id="3.40.50.1820">
    <property type="entry name" value="alpha/beta hydrolase"/>
    <property type="match status" value="1"/>
</dbReference>
<proteinExistence type="predicted"/>
<sequence length="173" mass="19614">MIQVYFSHGLESGPDGSKIQAMKEVVKGFANMNAQVLDYRGTRDPAERLKQLDARLEQDQVTDEHLILVGSSMGSWVSAQVVSQRPILGCFLLAPAFALPGYPNPRPQLQAQQAEVFHGWEDEVVPVEPVIQLCQEQQLRLHLLKDDHRLKASLPFILHQLQFFLERCQEKVT</sequence>
<dbReference type="InterPro" id="IPR029058">
    <property type="entry name" value="AB_hydrolase_fold"/>
</dbReference>
<name>A0ABQ5ZVU8_9GAMM</name>
<reference evidence="2" key="1">
    <citation type="journal article" date="2019" name="Int. J. Syst. Evol. Microbiol.">
        <title>The Global Catalogue of Microorganisms (GCM) 10K type strain sequencing project: providing services to taxonomists for standard genome sequencing and annotation.</title>
        <authorList>
            <consortium name="The Broad Institute Genomics Platform"/>
            <consortium name="The Broad Institute Genome Sequencing Center for Infectious Disease"/>
            <person name="Wu L."/>
            <person name="Ma J."/>
        </authorList>
    </citation>
    <scope>NUCLEOTIDE SEQUENCE [LARGE SCALE GENOMIC DNA]</scope>
    <source>
        <strain evidence="2">NBRC 100033</strain>
    </source>
</reference>
<evidence type="ECO:0000313" key="2">
    <source>
        <dbReference type="Proteomes" id="UP001156682"/>
    </source>
</evidence>
<dbReference type="Pfam" id="PF05728">
    <property type="entry name" value="UPF0227"/>
    <property type="match status" value="1"/>
</dbReference>
<evidence type="ECO:0000313" key="1">
    <source>
        <dbReference type="EMBL" id="GLR62791.1"/>
    </source>
</evidence>
<keyword evidence="2" id="KW-1185">Reference proteome</keyword>
<comment type="caution">
    <text evidence="1">The sequence shown here is derived from an EMBL/GenBank/DDBJ whole genome shotgun (WGS) entry which is preliminary data.</text>
</comment>
<dbReference type="InterPro" id="IPR008886">
    <property type="entry name" value="UPF0227/Esterase_YqiA"/>
</dbReference>
<gene>
    <name evidence="1" type="ORF">GCM10007878_02260</name>
</gene>
<dbReference type="RefSeq" id="WP_027851379.1">
    <property type="nucleotide sequence ID" value="NZ_BSOR01000005.1"/>
</dbReference>
<accession>A0ABQ5ZVU8</accession>
<organism evidence="1 2">
    <name type="scientific">Marinospirillum insulare</name>
    <dbReference type="NCBI Taxonomy" id="217169"/>
    <lineage>
        <taxon>Bacteria</taxon>
        <taxon>Pseudomonadati</taxon>
        <taxon>Pseudomonadota</taxon>
        <taxon>Gammaproteobacteria</taxon>
        <taxon>Oceanospirillales</taxon>
        <taxon>Oceanospirillaceae</taxon>
        <taxon>Marinospirillum</taxon>
    </lineage>
</organism>
<protein>
    <recommendedName>
        <fullName evidence="3">Alpha/beta hydrolase</fullName>
    </recommendedName>
</protein>
<evidence type="ECO:0008006" key="3">
    <source>
        <dbReference type="Google" id="ProtNLM"/>
    </source>
</evidence>